<dbReference type="Proteomes" id="UP000024635">
    <property type="component" value="Unassembled WGS sequence"/>
</dbReference>
<proteinExistence type="predicted"/>
<evidence type="ECO:0000313" key="1">
    <source>
        <dbReference type="EMBL" id="EYB81556.1"/>
    </source>
</evidence>
<gene>
    <name evidence="1" type="primary">Acey_s0379.g318</name>
    <name evidence="1" type="ORF">Y032_0379g318</name>
</gene>
<sequence length="77" mass="8517">MAQSRFYALQKCHLCAVQLELEAARGHAIVLNSTAVVLWCARTYGAPCIKYEMITCEISSSTRSRPLANQQAVLSSR</sequence>
<evidence type="ECO:0000313" key="2">
    <source>
        <dbReference type="Proteomes" id="UP000024635"/>
    </source>
</evidence>
<name>A0A016RTF6_9BILA</name>
<keyword evidence="2" id="KW-1185">Reference proteome</keyword>
<organism evidence="1 2">
    <name type="scientific">Ancylostoma ceylanicum</name>
    <dbReference type="NCBI Taxonomy" id="53326"/>
    <lineage>
        <taxon>Eukaryota</taxon>
        <taxon>Metazoa</taxon>
        <taxon>Ecdysozoa</taxon>
        <taxon>Nematoda</taxon>
        <taxon>Chromadorea</taxon>
        <taxon>Rhabditida</taxon>
        <taxon>Rhabditina</taxon>
        <taxon>Rhabditomorpha</taxon>
        <taxon>Strongyloidea</taxon>
        <taxon>Ancylostomatidae</taxon>
        <taxon>Ancylostomatinae</taxon>
        <taxon>Ancylostoma</taxon>
    </lineage>
</organism>
<dbReference type="AlphaFoldDB" id="A0A016RTF6"/>
<accession>A0A016RTF6</accession>
<comment type="caution">
    <text evidence="1">The sequence shown here is derived from an EMBL/GenBank/DDBJ whole genome shotgun (WGS) entry which is preliminary data.</text>
</comment>
<protein>
    <submittedName>
        <fullName evidence="1">Uncharacterized protein</fullName>
    </submittedName>
</protein>
<dbReference type="EMBL" id="JARK01001715">
    <property type="protein sequence ID" value="EYB81556.1"/>
    <property type="molecule type" value="Genomic_DNA"/>
</dbReference>
<reference evidence="2" key="1">
    <citation type="journal article" date="2015" name="Nat. Genet.">
        <title>The genome and transcriptome of the zoonotic hookworm Ancylostoma ceylanicum identify infection-specific gene families.</title>
        <authorList>
            <person name="Schwarz E.M."/>
            <person name="Hu Y."/>
            <person name="Antoshechkin I."/>
            <person name="Miller M.M."/>
            <person name="Sternberg P.W."/>
            <person name="Aroian R.V."/>
        </authorList>
    </citation>
    <scope>NUCLEOTIDE SEQUENCE</scope>
    <source>
        <strain evidence="2">HY135</strain>
    </source>
</reference>